<keyword evidence="1" id="KW-0479">Metal-binding</keyword>
<name>A0AAW1K1J3_POPJA</name>
<evidence type="ECO:0000313" key="4">
    <source>
        <dbReference type="Proteomes" id="UP001458880"/>
    </source>
</evidence>
<reference evidence="3 4" key="1">
    <citation type="journal article" date="2024" name="BMC Genomics">
        <title>De novo assembly and annotation of Popillia japonica's genome with initial clues to its potential as an invasive pest.</title>
        <authorList>
            <person name="Cucini C."/>
            <person name="Boschi S."/>
            <person name="Funari R."/>
            <person name="Cardaioli E."/>
            <person name="Iannotti N."/>
            <person name="Marturano G."/>
            <person name="Paoli F."/>
            <person name="Bruttini M."/>
            <person name="Carapelli A."/>
            <person name="Frati F."/>
            <person name="Nardi F."/>
        </authorList>
    </citation>
    <scope>NUCLEOTIDE SEQUENCE [LARGE SCALE GENOMIC DNA]</scope>
    <source>
        <strain evidence="3">DMR45628</strain>
    </source>
</reference>
<dbReference type="Proteomes" id="UP001458880">
    <property type="component" value="Unassembled WGS sequence"/>
</dbReference>
<dbReference type="PROSITE" id="PS50158">
    <property type="entry name" value="ZF_CCHC"/>
    <property type="match status" value="1"/>
</dbReference>
<accession>A0AAW1K1J3</accession>
<dbReference type="PANTHER" id="PTHR47331">
    <property type="entry name" value="PHD-TYPE DOMAIN-CONTAINING PROTEIN"/>
    <property type="match status" value="1"/>
</dbReference>
<sequence length="426" mass="48430">MTDIQDQIRKRGTLKAKLTLFQHYLDSAKQTLDSETDKEKIQICIHETQVRLEKVESLLGEFDEIQYEIESEIQYEIESKHENYDAQLKERENFETILYKSIAIAKQLITSNQDNLRNIDSNATTSHNSQGVATKQLITSNQDNLRNIDSNATTSHNSQGGTAAQVIHSIEFSAENYIIAWELLCQRYNNTTLLVNNHVQGLFSLPNLTKESSADLRILIDNIAKHLRSLEVLGQPITHWDTLIIYIISEWKEKQKPDILPTLDELTTFLRSRADLLETLEGTKTNTTKTKEQVTIGKRHTFSTTLAICALCKESHYIYNCEKFLTLAINERIDTVKRLKLCINCLKAGHIAKKCKSGKCKKCEAQHNTLLHIEKAQQQVSLSNQVLNEPSNVLISTVLVQIVDANGISQTRRAIFINSFGTNSRC</sequence>
<comment type="caution">
    <text evidence="3">The sequence shown here is derived from an EMBL/GenBank/DDBJ whole genome shotgun (WGS) entry which is preliminary data.</text>
</comment>
<evidence type="ECO:0000256" key="1">
    <source>
        <dbReference type="PROSITE-ProRule" id="PRU00047"/>
    </source>
</evidence>
<dbReference type="GO" id="GO:0008270">
    <property type="term" value="F:zinc ion binding"/>
    <property type="evidence" value="ECO:0007669"/>
    <property type="project" value="UniProtKB-KW"/>
</dbReference>
<organism evidence="3 4">
    <name type="scientific">Popillia japonica</name>
    <name type="common">Japanese beetle</name>
    <dbReference type="NCBI Taxonomy" id="7064"/>
    <lineage>
        <taxon>Eukaryota</taxon>
        <taxon>Metazoa</taxon>
        <taxon>Ecdysozoa</taxon>
        <taxon>Arthropoda</taxon>
        <taxon>Hexapoda</taxon>
        <taxon>Insecta</taxon>
        <taxon>Pterygota</taxon>
        <taxon>Neoptera</taxon>
        <taxon>Endopterygota</taxon>
        <taxon>Coleoptera</taxon>
        <taxon>Polyphaga</taxon>
        <taxon>Scarabaeiformia</taxon>
        <taxon>Scarabaeidae</taxon>
        <taxon>Rutelinae</taxon>
        <taxon>Popillia</taxon>
    </lineage>
</organism>
<gene>
    <name evidence="3" type="ORF">QE152_g25595</name>
</gene>
<dbReference type="AlphaFoldDB" id="A0AAW1K1J3"/>
<feature type="domain" description="CCHC-type" evidence="2">
    <location>
        <begin position="342"/>
        <end position="357"/>
    </location>
</feature>
<dbReference type="GO" id="GO:0003676">
    <property type="term" value="F:nucleic acid binding"/>
    <property type="evidence" value="ECO:0007669"/>
    <property type="project" value="InterPro"/>
</dbReference>
<keyword evidence="4" id="KW-1185">Reference proteome</keyword>
<dbReference type="PANTHER" id="PTHR47331:SF5">
    <property type="entry name" value="RIBONUCLEASE H"/>
    <property type="match status" value="1"/>
</dbReference>
<dbReference type="InterPro" id="IPR005312">
    <property type="entry name" value="DUF1759"/>
</dbReference>
<dbReference type="Pfam" id="PF03564">
    <property type="entry name" value="DUF1759"/>
    <property type="match status" value="1"/>
</dbReference>
<dbReference type="SMART" id="SM00343">
    <property type="entry name" value="ZnF_C2HC"/>
    <property type="match status" value="1"/>
</dbReference>
<protein>
    <recommendedName>
        <fullName evidence="2">CCHC-type domain-containing protein</fullName>
    </recommendedName>
</protein>
<dbReference type="EMBL" id="JASPKY010000283">
    <property type="protein sequence ID" value="KAK9711205.1"/>
    <property type="molecule type" value="Genomic_DNA"/>
</dbReference>
<keyword evidence="1" id="KW-0863">Zinc-finger</keyword>
<keyword evidence="1" id="KW-0862">Zinc</keyword>
<evidence type="ECO:0000313" key="3">
    <source>
        <dbReference type="EMBL" id="KAK9711205.1"/>
    </source>
</evidence>
<evidence type="ECO:0000259" key="2">
    <source>
        <dbReference type="PROSITE" id="PS50158"/>
    </source>
</evidence>
<proteinExistence type="predicted"/>
<dbReference type="InterPro" id="IPR001878">
    <property type="entry name" value="Znf_CCHC"/>
</dbReference>